<organism evidence="1 2">
    <name type="scientific">Rhodopirellula baltica WH47</name>
    <dbReference type="NCBI Taxonomy" id="991778"/>
    <lineage>
        <taxon>Bacteria</taxon>
        <taxon>Pseudomonadati</taxon>
        <taxon>Planctomycetota</taxon>
        <taxon>Planctomycetia</taxon>
        <taxon>Pirellulales</taxon>
        <taxon>Pirellulaceae</taxon>
        <taxon>Rhodopirellula</taxon>
    </lineage>
</organism>
<proteinExistence type="predicted"/>
<dbReference type="Proteomes" id="UP000006222">
    <property type="component" value="Unassembled WGS sequence"/>
</dbReference>
<evidence type="ECO:0000313" key="2">
    <source>
        <dbReference type="Proteomes" id="UP000006222"/>
    </source>
</evidence>
<dbReference type="EMBL" id="AFAR01000133">
    <property type="protein sequence ID" value="EGF27619.1"/>
    <property type="molecule type" value="Genomic_DNA"/>
</dbReference>
<protein>
    <submittedName>
        <fullName evidence="1">Uncharacterized protein</fullName>
    </submittedName>
</protein>
<reference evidence="1 2" key="1">
    <citation type="journal article" date="2013" name="Mar. Genomics">
        <title>Expression of sulfatases in Rhodopirellula baltica and the diversity of sulfatases in the genus Rhodopirellula.</title>
        <authorList>
            <person name="Wegner C.E."/>
            <person name="Richter-Heitmann T."/>
            <person name="Klindworth A."/>
            <person name="Klockow C."/>
            <person name="Richter M."/>
            <person name="Achstetter T."/>
            <person name="Glockner F.O."/>
            <person name="Harder J."/>
        </authorList>
    </citation>
    <scope>NUCLEOTIDE SEQUENCE [LARGE SCALE GENOMIC DNA]</scope>
    <source>
        <strain evidence="1 2">WH47</strain>
    </source>
</reference>
<sequence>MRHLRIVKHFTPRLARHAFAFHFQLETNDLLQRACFVNARNAYRPM</sequence>
<evidence type="ECO:0000313" key="1">
    <source>
        <dbReference type="EMBL" id="EGF27619.1"/>
    </source>
</evidence>
<name>F2ARW9_RHOBT</name>
<dbReference type="AlphaFoldDB" id="F2ARW9"/>
<gene>
    <name evidence="1" type="ORF">RBWH47_04383</name>
</gene>
<comment type="caution">
    <text evidence="1">The sequence shown here is derived from an EMBL/GenBank/DDBJ whole genome shotgun (WGS) entry which is preliminary data.</text>
</comment>
<accession>F2ARW9</accession>